<evidence type="ECO:0000313" key="3">
    <source>
        <dbReference type="Proteomes" id="UP000265845"/>
    </source>
</evidence>
<dbReference type="InterPro" id="IPR022742">
    <property type="entry name" value="Hydrolase_4"/>
</dbReference>
<comment type="caution">
    <text evidence="2">The sequence shown here is derived from an EMBL/GenBank/DDBJ whole genome shotgun (WGS) entry which is preliminary data.</text>
</comment>
<accession>A0A399R9W0</accession>
<dbReference type="EMBL" id="QWGA01000008">
    <property type="protein sequence ID" value="RIJ27573.1"/>
    <property type="molecule type" value="Genomic_DNA"/>
</dbReference>
<dbReference type="AlphaFoldDB" id="A0A399R9W0"/>
<evidence type="ECO:0000313" key="2">
    <source>
        <dbReference type="EMBL" id="RIJ27573.1"/>
    </source>
</evidence>
<dbReference type="RefSeq" id="WP_119454950.1">
    <property type="nucleotide sequence ID" value="NZ_QWGA01000008.1"/>
</dbReference>
<dbReference type="PRINTS" id="PR00111">
    <property type="entry name" value="ABHYDROLASE"/>
</dbReference>
<dbReference type="SUPFAM" id="SSF53474">
    <property type="entry name" value="alpha/beta-Hydrolases"/>
    <property type="match status" value="1"/>
</dbReference>
<dbReference type="Gene3D" id="3.40.50.1820">
    <property type="entry name" value="alpha/beta hydrolase"/>
    <property type="match status" value="1"/>
</dbReference>
<dbReference type="InterPro" id="IPR051044">
    <property type="entry name" value="MAG_DAG_Lipase"/>
</dbReference>
<keyword evidence="3" id="KW-1185">Reference proteome</keyword>
<organism evidence="2 3">
    <name type="scientific">Henriciella algicola</name>
    <dbReference type="NCBI Taxonomy" id="1608422"/>
    <lineage>
        <taxon>Bacteria</taxon>
        <taxon>Pseudomonadati</taxon>
        <taxon>Pseudomonadota</taxon>
        <taxon>Alphaproteobacteria</taxon>
        <taxon>Hyphomonadales</taxon>
        <taxon>Hyphomonadaceae</taxon>
        <taxon>Henriciella</taxon>
    </lineage>
</organism>
<feature type="domain" description="Serine aminopeptidase S33" evidence="1">
    <location>
        <begin position="24"/>
        <end position="259"/>
    </location>
</feature>
<protein>
    <submittedName>
        <fullName evidence="2">Lysophospholipase</fullName>
    </submittedName>
</protein>
<proteinExistence type="predicted"/>
<reference evidence="2 3" key="1">
    <citation type="submission" date="2018-08" db="EMBL/GenBank/DDBJ databases">
        <title>Henriciella mobilis sp. nov., isolated from seawater.</title>
        <authorList>
            <person name="Cheng H."/>
            <person name="Wu Y.-H."/>
            <person name="Xu X.-W."/>
            <person name="Guo L.-L."/>
        </authorList>
    </citation>
    <scope>NUCLEOTIDE SEQUENCE [LARGE SCALE GENOMIC DNA]</scope>
    <source>
        <strain evidence="2 3">CCUG67844</strain>
    </source>
</reference>
<dbReference type="Pfam" id="PF12146">
    <property type="entry name" value="Hydrolase_4"/>
    <property type="match status" value="1"/>
</dbReference>
<sequence length="276" mass="29462">MAVNVEAWRFGAPVAGYAWRVEGAKANLLLMHGYGEYATRYVAEYNRLIPALNKAGISVFAFDANGHGASPGPRGATDMKQAVHHHQMAREALALESKAPLLLFGHSLGGLITAASVAGKPAGVQAVVLSAPALQIELNPVLKTLAGLIAAIAPAARLTPPLEAEAISRDEAVVEAYRNNPDVITKPPAARLGATAVSVLETAWTKFSAWKAPVLIIHGDADRLTPIEGSQRFFETIGVSDKTLDVFEGGYHELLNDTERDRALAVILSWLERHLP</sequence>
<dbReference type="OrthoDB" id="9798884at2"/>
<dbReference type="InterPro" id="IPR000073">
    <property type="entry name" value="AB_hydrolase_1"/>
</dbReference>
<dbReference type="Proteomes" id="UP000265845">
    <property type="component" value="Unassembled WGS sequence"/>
</dbReference>
<dbReference type="InterPro" id="IPR029058">
    <property type="entry name" value="AB_hydrolase_fold"/>
</dbReference>
<gene>
    <name evidence="2" type="ORF">D1222_14360</name>
</gene>
<name>A0A399R9W0_9PROT</name>
<dbReference type="PANTHER" id="PTHR11614">
    <property type="entry name" value="PHOSPHOLIPASE-RELATED"/>
    <property type="match status" value="1"/>
</dbReference>
<evidence type="ECO:0000259" key="1">
    <source>
        <dbReference type="Pfam" id="PF12146"/>
    </source>
</evidence>